<feature type="transmembrane region" description="Helical" evidence="5">
    <location>
        <begin position="190"/>
        <end position="210"/>
    </location>
</feature>
<proteinExistence type="inferred from homology"/>
<dbReference type="EMBL" id="QRDY01000005">
    <property type="protein sequence ID" value="RED61822.1"/>
    <property type="molecule type" value="Genomic_DNA"/>
</dbReference>
<evidence type="ECO:0000313" key="7">
    <source>
        <dbReference type="EMBL" id="RED61822.1"/>
    </source>
</evidence>
<evidence type="ECO:0000256" key="3">
    <source>
        <dbReference type="ARBA" id="ARBA00022989"/>
    </source>
</evidence>
<keyword evidence="8" id="KW-1185">Reference proteome</keyword>
<dbReference type="RefSeq" id="WP_115992844.1">
    <property type="nucleotide sequence ID" value="NZ_QRDY01000005.1"/>
</dbReference>
<dbReference type="InterPro" id="IPR013525">
    <property type="entry name" value="ABC2_TM"/>
</dbReference>
<keyword evidence="4 5" id="KW-0472">Membrane</keyword>
<comment type="caution">
    <text evidence="7">The sequence shown here is derived from an EMBL/GenBank/DDBJ whole genome shotgun (WGS) entry which is preliminary data.</text>
</comment>
<dbReference type="GO" id="GO:0043190">
    <property type="term" value="C:ATP-binding cassette (ABC) transporter complex"/>
    <property type="evidence" value="ECO:0007669"/>
    <property type="project" value="InterPro"/>
</dbReference>
<evidence type="ECO:0000259" key="6">
    <source>
        <dbReference type="PROSITE" id="PS51012"/>
    </source>
</evidence>
<evidence type="ECO:0000256" key="1">
    <source>
        <dbReference type="ARBA" id="ARBA00004141"/>
    </source>
</evidence>
<evidence type="ECO:0000256" key="4">
    <source>
        <dbReference type="ARBA" id="ARBA00023136"/>
    </source>
</evidence>
<name>A0A3D9IJA1_9BACL</name>
<keyword evidence="3 5" id="KW-1133">Transmembrane helix</keyword>
<dbReference type="PANTHER" id="PTHR43229:SF2">
    <property type="entry name" value="NODULATION PROTEIN J"/>
    <property type="match status" value="1"/>
</dbReference>
<dbReference type="PIRSF" id="PIRSF006648">
    <property type="entry name" value="DrrB"/>
    <property type="match status" value="1"/>
</dbReference>
<feature type="transmembrane region" description="Helical" evidence="5">
    <location>
        <begin position="48"/>
        <end position="71"/>
    </location>
</feature>
<keyword evidence="5" id="KW-0813">Transport</keyword>
<comment type="caution">
    <text evidence="5">Lacks conserved residue(s) required for the propagation of feature annotation.</text>
</comment>
<reference evidence="7 8" key="1">
    <citation type="submission" date="2018-07" db="EMBL/GenBank/DDBJ databases">
        <title>Genomic Encyclopedia of Type Strains, Phase III (KMG-III): the genomes of soil and plant-associated and newly described type strains.</title>
        <authorList>
            <person name="Whitman W."/>
        </authorList>
    </citation>
    <scope>NUCLEOTIDE SEQUENCE [LARGE SCALE GENOMIC DNA]</scope>
    <source>
        <strain evidence="7 8">CECT 8236</strain>
    </source>
</reference>
<comment type="similarity">
    <text evidence="5">Belongs to the ABC-2 integral membrane protein family.</text>
</comment>
<dbReference type="GO" id="GO:0140359">
    <property type="term" value="F:ABC-type transporter activity"/>
    <property type="evidence" value="ECO:0007669"/>
    <property type="project" value="InterPro"/>
</dbReference>
<dbReference type="Proteomes" id="UP000256869">
    <property type="component" value="Unassembled WGS sequence"/>
</dbReference>
<dbReference type="Pfam" id="PF01061">
    <property type="entry name" value="ABC2_membrane"/>
    <property type="match status" value="1"/>
</dbReference>
<dbReference type="PANTHER" id="PTHR43229">
    <property type="entry name" value="NODULATION PROTEIN J"/>
    <property type="match status" value="1"/>
</dbReference>
<evidence type="ECO:0000256" key="2">
    <source>
        <dbReference type="ARBA" id="ARBA00022692"/>
    </source>
</evidence>
<gene>
    <name evidence="7" type="ORF">DFP95_105251</name>
</gene>
<dbReference type="InterPro" id="IPR000412">
    <property type="entry name" value="ABC_2_transport"/>
</dbReference>
<evidence type="ECO:0000313" key="8">
    <source>
        <dbReference type="Proteomes" id="UP000256869"/>
    </source>
</evidence>
<dbReference type="InterPro" id="IPR051784">
    <property type="entry name" value="Nod_factor_ABC_transporter"/>
</dbReference>
<feature type="transmembrane region" description="Helical" evidence="5">
    <location>
        <begin position="77"/>
        <end position="97"/>
    </location>
</feature>
<dbReference type="InterPro" id="IPR047817">
    <property type="entry name" value="ABC2_TM_bact-type"/>
</dbReference>
<dbReference type="OrthoDB" id="670210at2"/>
<comment type="subcellular location">
    <subcellularLocation>
        <location evidence="5">Cell membrane</location>
        <topology evidence="5">Multi-pass membrane protein</topology>
    </subcellularLocation>
    <subcellularLocation>
        <location evidence="1">Membrane</location>
        <topology evidence="1">Multi-pass membrane protein</topology>
    </subcellularLocation>
</comment>
<feature type="transmembrane region" description="Helical" evidence="5">
    <location>
        <begin position="157"/>
        <end position="178"/>
    </location>
</feature>
<feature type="transmembrane region" description="Helical" evidence="5">
    <location>
        <begin position="248"/>
        <end position="268"/>
    </location>
</feature>
<dbReference type="AlphaFoldDB" id="A0A3D9IJA1"/>
<protein>
    <recommendedName>
        <fullName evidence="5">Transport permease protein</fullName>
    </recommendedName>
</protein>
<sequence>MSTKQDDYPDLHKVLILTQRPRRPGPLSASLTLGWRALLKIKYVPEQLFDVTAFPVIFLLMFTYLFGGAIAGSTGEYLDFVLPGILVMSVTMITMYTGMDLNKDIQKGIFDRLRTLPFWRPAALVGALLVDAVRYLLASTIMITLGYILGFRPGNGFGGLALGVLLLLIFAFSLSWIWTFLSLVVRTEKALMGISMLILFPLTFLSSVLVDTSTMPEWLQSIVDVNPITLVVDAVRGWVHGTVTNQEIYTVLIVSLGIIVVFAPLTMYKYRNKN</sequence>
<feature type="domain" description="ABC transmembrane type-2" evidence="6">
    <location>
        <begin position="46"/>
        <end position="273"/>
    </location>
</feature>
<keyword evidence="5" id="KW-1003">Cell membrane</keyword>
<evidence type="ECO:0000256" key="5">
    <source>
        <dbReference type="RuleBase" id="RU361157"/>
    </source>
</evidence>
<dbReference type="PROSITE" id="PS51012">
    <property type="entry name" value="ABC_TM2"/>
    <property type="match status" value="1"/>
</dbReference>
<accession>A0A3D9IJA1</accession>
<keyword evidence="2 5" id="KW-0812">Transmembrane</keyword>
<organism evidence="7 8">
    <name type="scientific">Cohnella lupini</name>
    <dbReference type="NCBI Taxonomy" id="1294267"/>
    <lineage>
        <taxon>Bacteria</taxon>
        <taxon>Bacillati</taxon>
        <taxon>Bacillota</taxon>
        <taxon>Bacilli</taxon>
        <taxon>Bacillales</taxon>
        <taxon>Paenibacillaceae</taxon>
        <taxon>Cohnella</taxon>
    </lineage>
</organism>